<evidence type="ECO:0000313" key="6">
    <source>
        <dbReference type="EMBL" id="KAL0631057.1"/>
    </source>
</evidence>
<evidence type="ECO:0000256" key="1">
    <source>
        <dbReference type="ARBA" id="ARBA00022737"/>
    </source>
</evidence>
<reference evidence="6 7" key="1">
    <citation type="submission" date="2024-02" db="EMBL/GenBank/DDBJ databases">
        <title>Discinaceae phylogenomics.</title>
        <authorList>
            <person name="Dirks A.C."/>
            <person name="James T.Y."/>
        </authorList>
    </citation>
    <scope>NUCLEOTIDE SEQUENCE [LARGE SCALE GENOMIC DNA]</scope>
    <source>
        <strain evidence="6 7">ACD0624</strain>
    </source>
</reference>
<dbReference type="PROSITE" id="PS50088">
    <property type="entry name" value="ANK_REPEAT"/>
    <property type="match status" value="1"/>
</dbReference>
<comment type="caution">
    <text evidence="6">The sequence shown here is derived from an EMBL/GenBank/DDBJ whole genome shotgun (WGS) entry which is preliminary data.</text>
</comment>
<dbReference type="InterPro" id="IPR050745">
    <property type="entry name" value="Multifunctional_regulatory"/>
</dbReference>
<evidence type="ECO:0000259" key="5">
    <source>
        <dbReference type="PROSITE" id="PS50181"/>
    </source>
</evidence>
<dbReference type="SMART" id="SM00248">
    <property type="entry name" value="ANK"/>
    <property type="match status" value="6"/>
</dbReference>
<evidence type="ECO:0000313" key="7">
    <source>
        <dbReference type="Proteomes" id="UP001447188"/>
    </source>
</evidence>
<feature type="compositionally biased region" description="Basic residues" evidence="4">
    <location>
        <begin position="1"/>
        <end position="10"/>
    </location>
</feature>
<dbReference type="SUPFAM" id="SSF48403">
    <property type="entry name" value="Ankyrin repeat"/>
    <property type="match status" value="1"/>
</dbReference>
<dbReference type="Gene3D" id="1.25.40.20">
    <property type="entry name" value="Ankyrin repeat-containing domain"/>
    <property type="match status" value="1"/>
</dbReference>
<dbReference type="Proteomes" id="UP001447188">
    <property type="component" value="Unassembled WGS sequence"/>
</dbReference>
<accession>A0ABR3G538</accession>
<evidence type="ECO:0000256" key="4">
    <source>
        <dbReference type="SAM" id="MobiDB-lite"/>
    </source>
</evidence>
<dbReference type="EMBL" id="JBBBZM010000308">
    <property type="protein sequence ID" value="KAL0631057.1"/>
    <property type="molecule type" value="Genomic_DNA"/>
</dbReference>
<gene>
    <name evidence="6" type="ORF">Q9L58_010096</name>
</gene>
<name>A0ABR3G538_9PEZI</name>
<feature type="region of interest" description="Disordered" evidence="4">
    <location>
        <begin position="1"/>
        <end position="20"/>
    </location>
</feature>
<dbReference type="SUPFAM" id="SSF81383">
    <property type="entry name" value="F-box domain"/>
    <property type="match status" value="1"/>
</dbReference>
<keyword evidence="1" id="KW-0677">Repeat</keyword>
<dbReference type="InterPro" id="IPR036047">
    <property type="entry name" value="F-box-like_dom_sf"/>
</dbReference>
<evidence type="ECO:0000256" key="2">
    <source>
        <dbReference type="ARBA" id="ARBA00023043"/>
    </source>
</evidence>
<organism evidence="6 7">
    <name type="scientific">Discina gigas</name>
    <dbReference type="NCBI Taxonomy" id="1032678"/>
    <lineage>
        <taxon>Eukaryota</taxon>
        <taxon>Fungi</taxon>
        <taxon>Dikarya</taxon>
        <taxon>Ascomycota</taxon>
        <taxon>Pezizomycotina</taxon>
        <taxon>Pezizomycetes</taxon>
        <taxon>Pezizales</taxon>
        <taxon>Discinaceae</taxon>
        <taxon>Discina</taxon>
    </lineage>
</organism>
<dbReference type="Pfam" id="PF12796">
    <property type="entry name" value="Ank_2"/>
    <property type="match status" value="1"/>
</dbReference>
<dbReference type="InterPro" id="IPR002110">
    <property type="entry name" value="Ankyrin_rpt"/>
</dbReference>
<feature type="domain" description="F-box" evidence="5">
    <location>
        <begin position="29"/>
        <end position="65"/>
    </location>
</feature>
<evidence type="ECO:0000256" key="3">
    <source>
        <dbReference type="PROSITE-ProRule" id="PRU00023"/>
    </source>
</evidence>
<dbReference type="InterPro" id="IPR036770">
    <property type="entry name" value="Ankyrin_rpt-contain_sf"/>
</dbReference>
<sequence length="402" mass="43287">MAGRKSRRLAAHGADAPSKSPIPPSPCVVFPLLSLPPELTLHIASYLPACTVLALLLTSRAFQHLSTIFTILSRKNHTISSYNSSYTYSPLAFFSSLGNESVLSRLLHDGADPNEVSLAGQRGQFSPLIHGIASNNAKIVDLLIKYGAGVNRQDVIAAGYSPLEVAVMGPLNFHIHPPNHENGPDRPTEIPQIVQLLIDAGADVNDEHHRFGALLYIVCGAYDADPGIVAALIAGGANVHARYSGTEPTGLGQQPPDGHQAIHIAAIEGCPEIMQILLDAGADIEAQTGVGYKPLDMAIMGFRVDMFLALIAAGADTYTDIALCKPITTTSKELGILLADAREFAGIPNPWKMLTTGFKLPQLMRWLDLRGCRPISSNRGLWRFNTSNLPRTRSGRYHARID</sequence>
<dbReference type="PANTHER" id="PTHR24189">
    <property type="entry name" value="MYOTROPHIN"/>
    <property type="match status" value="1"/>
</dbReference>
<dbReference type="Pfam" id="PF12937">
    <property type="entry name" value="F-box-like"/>
    <property type="match status" value="1"/>
</dbReference>
<proteinExistence type="predicted"/>
<keyword evidence="2 3" id="KW-0040">ANK repeat</keyword>
<dbReference type="InterPro" id="IPR001810">
    <property type="entry name" value="F-box_dom"/>
</dbReference>
<dbReference type="PROSITE" id="PS50297">
    <property type="entry name" value="ANK_REP_REGION"/>
    <property type="match status" value="1"/>
</dbReference>
<dbReference type="PANTHER" id="PTHR24189:SF50">
    <property type="entry name" value="ANKYRIN REPEAT AND SOCS BOX PROTEIN 2"/>
    <property type="match status" value="1"/>
</dbReference>
<feature type="repeat" description="ANK" evidence="3">
    <location>
        <begin position="257"/>
        <end position="289"/>
    </location>
</feature>
<keyword evidence="7" id="KW-1185">Reference proteome</keyword>
<dbReference type="PROSITE" id="PS50181">
    <property type="entry name" value="FBOX"/>
    <property type="match status" value="1"/>
</dbReference>
<protein>
    <recommendedName>
        <fullName evidence="5">F-box domain-containing protein</fullName>
    </recommendedName>
</protein>